<gene>
    <name evidence="2" type="ORF">PCON_07427</name>
</gene>
<sequence length="216" mass="24671">MIDRHYLWPHGWGKQDVFFCRFAVDSPGETMPVGSSSIDFSRPLIRSKYDFPGKTSKITTTLNSHSPLASQVSRHLFSLGIVVLELALGKTVEDLYPNASWIMDFGNITDRNIEDLLESVKNKVNFHEEKAIISCMGLCPRLRIKSIIRNDVLPELYRTSTEMSHAPDQLEDSAKSYKVLHISLLHQYLFYLCLVEGVIKAILYFSTYLKTITETH</sequence>
<evidence type="ECO:0000313" key="3">
    <source>
        <dbReference type="Proteomes" id="UP000018144"/>
    </source>
</evidence>
<keyword evidence="1" id="KW-1133">Transmembrane helix</keyword>
<keyword evidence="3" id="KW-1185">Reference proteome</keyword>
<keyword evidence="1" id="KW-0812">Transmembrane</keyword>
<reference evidence="2 3" key="1">
    <citation type="journal article" date="2013" name="PLoS Genet.">
        <title>The genome and development-dependent transcriptomes of Pyronema confluens: a window into fungal evolution.</title>
        <authorList>
            <person name="Traeger S."/>
            <person name="Altegoer F."/>
            <person name="Freitag M."/>
            <person name="Gabaldon T."/>
            <person name="Kempken F."/>
            <person name="Kumar A."/>
            <person name="Marcet-Houben M."/>
            <person name="Poggeler S."/>
            <person name="Stajich J.E."/>
            <person name="Nowrousian M."/>
        </authorList>
    </citation>
    <scope>NUCLEOTIDE SEQUENCE [LARGE SCALE GENOMIC DNA]</scope>
    <source>
        <strain evidence="3">CBS 100304</strain>
        <tissue evidence="2">Vegetative mycelium</tissue>
    </source>
</reference>
<protein>
    <submittedName>
        <fullName evidence="2">Uncharacterized protein</fullName>
    </submittedName>
</protein>
<organism evidence="2 3">
    <name type="scientific">Pyronema omphalodes (strain CBS 100304)</name>
    <name type="common">Pyronema confluens</name>
    <dbReference type="NCBI Taxonomy" id="1076935"/>
    <lineage>
        <taxon>Eukaryota</taxon>
        <taxon>Fungi</taxon>
        <taxon>Dikarya</taxon>
        <taxon>Ascomycota</taxon>
        <taxon>Pezizomycotina</taxon>
        <taxon>Pezizomycetes</taxon>
        <taxon>Pezizales</taxon>
        <taxon>Pyronemataceae</taxon>
        <taxon>Pyronema</taxon>
    </lineage>
</organism>
<proteinExistence type="predicted"/>
<dbReference type="Proteomes" id="UP000018144">
    <property type="component" value="Unassembled WGS sequence"/>
</dbReference>
<accession>U4L0T6</accession>
<evidence type="ECO:0000313" key="2">
    <source>
        <dbReference type="EMBL" id="CCX07838.1"/>
    </source>
</evidence>
<dbReference type="AlphaFoldDB" id="U4L0T6"/>
<dbReference type="EMBL" id="HF935378">
    <property type="protein sequence ID" value="CCX07838.1"/>
    <property type="molecule type" value="Genomic_DNA"/>
</dbReference>
<feature type="transmembrane region" description="Helical" evidence="1">
    <location>
        <begin position="188"/>
        <end position="209"/>
    </location>
</feature>
<name>U4L0T6_PYROM</name>
<evidence type="ECO:0000256" key="1">
    <source>
        <dbReference type="SAM" id="Phobius"/>
    </source>
</evidence>
<keyword evidence="1" id="KW-0472">Membrane</keyword>